<proteinExistence type="inferred from homology"/>
<dbReference type="EMBL" id="WJYA01000294">
    <property type="protein sequence ID" value="MTE28492.1"/>
    <property type="molecule type" value="Genomic_DNA"/>
</dbReference>
<feature type="non-terminal residue" evidence="3">
    <location>
        <position position="1"/>
    </location>
</feature>
<dbReference type="PANTHER" id="PTHR42964">
    <property type="entry name" value="ENOYL-COA HYDRATASE"/>
    <property type="match status" value="1"/>
</dbReference>
<dbReference type="SUPFAM" id="SSF52096">
    <property type="entry name" value="ClpP/crotonase"/>
    <property type="match status" value="1"/>
</dbReference>
<dbReference type="PROSITE" id="PS00166">
    <property type="entry name" value="ENOYL_COA_HYDRATASE"/>
    <property type="match status" value="1"/>
</dbReference>
<sequence length="79" mass="8338">DVMENLADAENLLELFALIRKIKIPVIAAVHGRALAGGCGLSTACDIVLATGSARFGYPEVKIGFVAAMVMAILRRNLP</sequence>
<dbReference type="Proteomes" id="UP000447545">
    <property type="component" value="Unassembled WGS sequence"/>
</dbReference>
<accession>A0A7K1GGR7</accession>
<reference evidence="3 4" key="1">
    <citation type="submission" date="2019-11" db="EMBL/GenBank/DDBJ databases">
        <title>Winogradskyella ouciana sp. nov., isolated from the hadal seawater of the Mariana Trench.</title>
        <authorList>
            <person name="Liu R."/>
        </authorList>
    </citation>
    <scope>NUCLEOTIDE SEQUENCE [LARGE SCALE GENOMIC DNA]</scope>
    <source>
        <strain evidence="3 4">ZXX205</strain>
    </source>
</reference>
<dbReference type="AlphaFoldDB" id="A0A7K1GGR7"/>
<evidence type="ECO:0000313" key="4">
    <source>
        <dbReference type="Proteomes" id="UP000447545"/>
    </source>
</evidence>
<gene>
    <name evidence="3" type="ORF">F1003_16380</name>
</gene>
<organism evidence="3 4">
    <name type="scientific">Winogradskyella ouciana</name>
    <dbReference type="NCBI Taxonomy" id="2608631"/>
    <lineage>
        <taxon>Bacteria</taxon>
        <taxon>Pseudomonadati</taxon>
        <taxon>Bacteroidota</taxon>
        <taxon>Flavobacteriia</taxon>
        <taxon>Flavobacteriales</taxon>
        <taxon>Flavobacteriaceae</taxon>
        <taxon>Winogradskyella</taxon>
    </lineage>
</organism>
<dbReference type="RefSeq" id="WP_202913944.1">
    <property type="nucleotide sequence ID" value="NZ_WJYA01000294.1"/>
</dbReference>
<comment type="caution">
    <text evidence="3">The sequence shown here is derived from an EMBL/GenBank/DDBJ whole genome shotgun (WGS) entry which is preliminary data.</text>
</comment>
<dbReference type="PANTHER" id="PTHR42964:SF1">
    <property type="entry name" value="POLYKETIDE BIOSYNTHESIS ENOYL-COA HYDRATASE PKSH-RELATED"/>
    <property type="match status" value="1"/>
</dbReference>
<evidence type="ECO:0000313" key="3">
    <source>
        <dbReference type="EMBL" id="MTE28492.1"/>
    </source>
</evidence>
<dbReference type="Gene3D" id="3.90.226.10">
    <property type="entry name" value="2-enoyl-CoA Hydratase, Chain A, domain 1"/>
    <property type="match status" value="1"/>
</dbReference>
<evidence type="ECO:0000256" key="2">
    <source>
        <dbReference type="RuleBase" id="RU003707"/>
    </source>
</evidence>
<dbReference type="InterPro" id="IPR051683">
    <property type="entry name" value="Enoyl-CoA_Hydratase/Isomerase"/>
</dbReference>
<dbReference type="InterPro" id="IPR029045">
    <property type="entry name" value="ClpP/crotonase-like_dom_sf"/>
</dbReference>
<evidence type="ECO:0000256" key="1">
    <source>
        <dbReference type="ARBA" id="ARBA00005254"/>
    </source>
</evidence>
<protein>
    <submittedName>
        <fullName evidence="3">Enoyl-CoA hydratase/isomerase family protein</fullName>
    </submittedName>
</protein>
<dbReference type="CDD" id="cd06558">
    <property type="entry name" value="crotonase-like"/>
    <property type="match status" value="1"/>
</dbReference>
<dbReference type="Pfam" id="PF00378">
    <property type="entry name" value="ECH_1"/>
    <property type="match status" value="1"/>
</dbReference>
<feature type="non-terminal residue" evidence="3">
    <location>
        <position position="79"/>
    </location>
</feature>
<dbReference type="InterPro" id="IPR001753">
    <property type="entry name" value="Enoyl-CoA_hydra/iso"/>
</dbReference>
<name>A0A7K1GGR7_9FLAO</name>
<keyword evidence="3" id="KW-0413">Isomerase</keyword>
<dbReference type="InterPro" id="IPR018376">
    <property type="entry name" value="Enoyl-CoA_hyd/isom_CS"/>
</dbReference>
<dbReference type="GO" id="GO:0016853">
    <property type="term" value="F:isomerase activity"/>
    <property type="evidence" value="ECO:0007669"/>
    <property type="project" value="UniProtKB-KW"/>
</dbReference>
<keyword evidence="4" id="KW-1185">Reference proteome</keyword>
<comment type="similarity">
    <text evidence="1 2">Belongs to the enoyl-CoA hydratase/isomerase family.</text>
</comment>